<dbReference type="OrthoDB" id="8966295at2"/>
<keyword evidence="2" id="KW-1185">Reference proteome</keyword>
<dbReference type="AlphaFoldDB" id="A0A158J5L7"/>
<evidence type="ECO:0000313" key="2">
    <source>
        <dbReference type="Proteomes" id="UP000054770"/>
    </source>
</evidence>
<name>A0A158J5L7_9BURK</name>
<reference evidence="1" key="1">
    <citation type="submission" date="2016-01" db="EMBL/GenBank/DDBJ databases">
        <authorList>
            <person name="Peeters C."/>
        </authorList>
    </citation>
    <scope>NUCLEOTIDE SEQUENCE [LARGE SCALE GENOMIC DNA]</scope>
    <source>
        <strain evidence="1">LMG 22940</strain>
    </source>
</reference>
<comment type="caution">
    <text evidence="1">The sequence shown here is derived from an EMBL/GenBank/DDBJ whole genome shotgun (WGS) entry which is preliminary data.</text>
</comment>
<dbReference type="RefSeq" id="WP_087645589.1">
    <property type="nucleotide sequence ID" value="NZ_FCON02000035.1"/>
</dbReference>
<dbReference type="EMBL" id="FCON02000035">
    <property type="protein sequence ID" value="SAL64194.1"/>
    <property type="molecule type" value="Genomic_DNA"/>
</dbReference>
<sequence length="81" mass="9122">MRTAVGEVRTAAANAANAHDAAIWRWFSAVYDEGRLRWCRSANGWLVSVDHKHLSTEPDFYDAIRVARERYMASARRAAAA</sequence>
<organism evidence="1 2">
    <name type="scientific">Caballeronia choica</name>
    <dbReference type="NCBI Taxonomy" id="326476"/>
    <lineage>
        <taxon>Bacteria</taxon>
        <taxon>Pseudomonadati</taxon>
        <taxon>Pseudomonadota</taxon>
        <taxon>Betaproteobacteria</taxon>
        <taxon>Burkholderiales</taxon>
        <taxon>Burkholderiaceae</taxon>
        <taxon>Caballeronia</taxon>
    </lineage>
</organism>
<dbReference type="Proteomes" id="UP000054770">
    <property type="component" value="Unassembled WGS sequence"/>
</dbReference>
<protein>
    <submittedName>
        <fullName evidence="1">Uncharacterized protein</fullName>
    </submittedName>
</protein>
<accession>A0A158J5L7</accession>
<gene>
    <name evidence="1" type="ORF">AWB68_03482</name>
</gene>
<proteinExistence type="predicted"/>
<evidence type="ECO:0000313" key="1">
    <source>
        <dbReference type="EMBL" id="SAL64194.1"/>
    </source>
</evidence>